<dbReference type="InterPro" id="IPR044131">
    <property type="entry name" value="PKc_DYR1A/1B"/>
</dbReference>
<feature type="region of interest" description="Disordered" evidence="12">
    <location>
        <begin position="1"/>
        <end position="30"/>
    </location>
</feature>
<evidence type="ECO:0000313" key="15">
    <source>
        <dbReference type="Proteomes" id="UP001626550"/>
    </source>
</evidence>
<evidence type="ECO:0000256" key="8">
    <source>
        <dbReference type="ARBA" id="ARBA00049003"/>
    </source>
</evidence>
<feature type="compositionally biased region" description="Polar residues" evidence="12">
    <location>
        <begin position="151"/>
        <end position="167"/>
    </location>
</feature>
<evidence type="ECO:0000256" key="6">
    <source>
        <dbReference type="ARBA" id="ARBA00022777"/>
    </source>
</evidence>
<organism evidence="14 15">
    <name type="scientific">Cichlidogyrus casuarinus</name>
    <dbReference type="NCBI Taxonomy" id="1844966"/>
    <lineage>
        <taxon>Eukaryota</taxon>
        <taxon>Metazoa</taxon>
        <taxon>Spiralia</taxon>
        <taxon>Lophotrochozoa</taxon>
        <taxon>Platyhelminthes</taxon>
        <taxon>Monogenea</taxon>
        <taxon>Monopisthocotylea</taxon>
        <taxon>Dactylogyridea</taxon>
        <taxon>Ancyrocephalidae</taxon>
        <taxon>Cichlidogyrus</taxon>
    </lineage>
</organism>
<keyword evidence="6 14" id="KW-0418">Kinase</keyword>
<dbReference type="SUPFAM" id="SSF56112">
    <property type="entry name" value="Protein kinase-like (PK-like)"/>
    <property type="match status" value="1"/>
</dbReference>
<sequence>MNSIEDTREEFFNISQQNEGSQLTAQDDDDDKRLVDILTAKFSFATDLSRPIISQRRASSDSPIDVKHSNLETNYKSSVSHSCSSTTSDSRKDGSTQRSSEGNDEDDDDDALLISEFQRPGLIDNYDIYSNDPPSAHLPFRHRPPPPPPTSSRGKSILISPSTSLEPSISGEPPHISLYKRVIEEPDYTVSDQNHPRSHSSSPSLSSALSCLTGDDQLLDENHPDRTDFGYTKVASQENVFDNDPVTLARMRLLGASAAAHAAINACHVSSDRERRASNATFCPSKLPRSRHADKTPLRKLSIDLIRTYKHINDVYYKKKRQQKDLQSQQQQLVAKNFSEQEPYFNVPSSSRIQYQPLVSQEPFSLDAVSQCAYQDHANSNSGIYDQGSSLMASLELDMDFLSKQPSNSTLAASPRSLQNAHLRQHSGHFVAANIPASPNINDDSNLVLHEMFTNHPQNPKLTSAKAQQQQAILSSLLANKSANRQQQQQQQMMMLAAAAAAAATNNSAQYHMYAPSSVVDSSTSHQVSDATLSQTNAMIQQQQKPNVLGLFHGLESHKRVGSNNTTSNAVLFSPGAFGPQPPPPPPPLDDLALQHSLYAHTLAAQLQAVHMQSQTLNLSGTQPHHLGHPQPQHVLLMQQQQQHQIQEKPINPENEHDYVVRRGEVWFDRYSVIDLIGKGSFGQVVKAHDMLASRDVAIKIIKSKRAFINQAEVEIRLLKRMNEFQQHSSEQNHSGKSHSSANYIVTLITHFTLGDHLCLVFELLSDSLYDLLRNTHFQGVSLNLTRKFAQQLCSALEFLSRPDLQIIHCDLKPENVLLVNLKRSAIKLVDFGSSCYVHEKVYQYIQSRFYRSPDVLLGMDYTMAIDMWSLACILVELHTGEPLFAGQNEIDQMIKIVEVLGMVPRHLMQKSRRWKTFFECTPNGNFALVQHLESDGLKTLHQPPGSRRLIDVLGVNSGGPGGRRLNETGHSRADYAVFLDLLMNMFKYDPDQRIRPTDALNHQFFRRNSHHQQHPSIPLHSSALMSISSASRLMPNMVAPAYPNHVIPQNSHLTRWPMEQFSPLVLNPAPQIDQLAIQQLLQLQVINRNHRQQHQQSNGADLFHQQGKAVSVGSNHSSSSTSSGHNDQAHAGHQHHLSSLLESEEQHQNTITGDRADFLAAVSSANDQALMQVPVEEFFVQGPNSTTVDWQC</sequence>
<evidence type="ECO:0000256" key="4">
    <source>
        <dbReference type="ARBA" id="ARBA00022679"/>
    </source>
</evidence>
<accession>A0ABD2QJJ2</accession>
<keyword evidence="3" id="KW-0723">Serine/threonine-protein kinase</keyword>
<evidence type="ECO:0000256" key="5">
    <source>
        <dbReference type="ARBA" id="ARBA00022741"/>
    </source>
</evidence>
<feature type="compositionally biased region" description="Low complexity" evidence="12">
    <location>
        <begin position="77"/>
        <end position="88"/>
    </location>
</feature>
<dbReference type="Gene3D" id="1.10.510.10">
    <property type="entry name" value="Transferase(Phosphotransferase) domain 1"/>
    <property type="match status" value="1"/>
</dbReference>
<evidence type="ECO:0000256" key="12">
    <source>
        <dbReference type="SAM" id="MobiDB-lite"/>
    </source>
</evidence>
<evidence type="ECO:0000256" key="1">
    <source>
        <dbReference type="ARBA" id="ARBA00008867"/>
    </source>
</evidence>
<proteinExistence type="inferred from homology"/>
<evidence type="ECO:0000256" key="9">
    <source>
        <dbReference type="ARBA" id="ARBA00049308"/>
    </source>
</evidence>
<dbReference type="InterPro" id="IPR017441">
    <property type="entry name" value="Protein_kinase_ATP_BS"/>
</dbReference>
<feature type="compositionally biased region" description="Polar residues" evidence="12">
    <location>
        <begin position="13"/>
        <end position="25"/>
    </location>
</feature>
<dbReference type="PROSITE" id="PS50011">
    <property type="entry name" value="PROTEIN_KINASE_DOM"/>
    <property type="match status" value="1"/>
</dbReference>
<comment type="catalytic activity">
    <reaction evidence="9">
        <text>L-threonyl-[protein] + ATP = O-phospho-L-threonyl-[protein] + ADP + H(+)</text>
        <dbReference type="Rhea" id="RHEA:46608"/>
        <dbReference type="Rhea" id="RHEA-COMP:11060"/>
        <dbReference type="Rhea" id="RHEA-COMP:11605"/>
        <dbReference type="ChEBI" id="CHEBI:15378"/>
        <dbReference type="ChEBI" id="CHEBI:30013"/>
        <dbReference type="ChEBI" id="CHEBI:30616"/>
        <dbReference type="ChEBI" id="CHEBI:61977"/>
        <dbReference type="ChEBI" id="CHEBI:456216"/>
        <dbReference type="EC" id="2.7.12.1"/>
    </reaction>
</comment>
<keyword evidence="5 11" id="KW-0547">Nucleotide-binding</keyword>
<evidence type="ECO:0000256" key="3">
    <source>
        <dbReference type="ARBA" id="ARBA00022527"/>
    </source>
</evidence>
<name>A0ABD2QJJ2_9PLAT</name>
<dbReference type="Gene3D" id="3.30.200.20">
    <property type="entry name" value="Phosphorylase Kinase, domain 1"/>
    <property type="match status" value="1"/>
</dbReference>
<feature type="compositionally biased region" description="Low complexity" evidence="12">
    <location>
        <begin position="1111"/>
        <end position="1127"/>
    </location>
</feature>
<dbReference type="AlphaFoldDB" id="A0ABD2QJJ2"/>
<dbReference type="GO" id="GO:0004674">
    <property type="term" value="F:protein serine/threonine kinase activity"/>
    <property type="evidence" value="ECO:0007669"/>
    <property type="project" value="UniProtKB-KW"/>
</dbReference>
<evidence type="ECO:0000256" key="11">
    <source>
        <dbReference type="PROSITE-ProRule" id="PRU10141"/>
    </source>
</evidence>
<dbReference type="GO" id="GO:0004712">
    <property type="term" value="F:protein serine/threonine/tyrosine kinase activity"/>
    <property type="evidence" value="ECO:0007669"/>
    <property type="project" value="UniProtKB-EC"/>
</dbReference>
<feature type="region of interest" description="Disordered" evidence="12">
    <location>
        <begin position="55"/>
        <end position="111"/>
    </location>
</feature>
<dbReference type="InterPro" id="IPR008271">
    <property type="entry name" value="Ser/Thr_kinase_AS"/>
</dbReference>
<dbReference type="PROSITE" id="PS00107">
    <property type="entry name" value="PROTEIN_KINASE_ATP"/>
    <property type="match status" value="1"/>
</dbReference>
<keyword evidence="7 11" id="KW-0067">ATP-binding</keyword>
<dbReference type="CDD" id="cd14226">
    <property type="entry name" value="PKc_DYRK1"/>
    <property type="match status" value="1"/>
</dbReference>
<keyword evidence="15" id="KW-1185">Reference proteome</keyword>
<dbReference type="GO" id="GO:0005524">
    <property type="term" value="F:ATP binding"/>
    <property type="evidence" value="ECO:0007669"/>
    <property type="project" value="UniProtKB-UniRule"/>
</dbReference>
<feature type="compositionally biased region" description="Basic and acidic residues" evidence="12">
    <location>
        <begin position="1"/>
        <end position="11"/>
    </location>
</feature>
<dbReference type="PANTHER" id="PTHR24058">
    <property type="entry name" value="DUAL SPECIFICITY PROTEIN KINASE"/>
    <property type="match status" value="1"/>
</dbReference>
<feature type="compositionally biased region" description="Acidic residues" evidence="12">
    <location>
        <begin position="102"/>
        <end position="111"/>
    </location>
</feature>
<feature type="binding site" evidence="11">
    <location>
        <position position="700"/>
    </location>
    <ligand>
        <name>ATP</name>
        <dbReference type="ChEBI" id="CHEBI:30616"/>
    </ligand>
</feature>
<gene>
    <name evidence="14" type="primary">DYRK1A_1</name>
    <name evidence="14" type="ORF">Ciccas_001625</name>
</gene>
<comment type="catalytic activity">
    <reaction evidence="10">
        <text>L-tyrosyl-[protein] + ATP = O-phospho-L-tyrosyl-[protein] + ADP + H(+)</text>
        <dbReference type="Rhea" id="RHEA:10596"/>
        <dbReference type="Rhea" id="RHEA-COMP:10136"/>
        <dbReference type="Rhea" id="RHEA-COMP:20101"/>
        <dbReference type="ChEBI" id="CHEBI:15378"/>
        <dbReference type="ChEBI" id="CHEBI:30616"/>
        <dbReference type="ChEBI" id="CHEBI:46858"/>
        <dbReference type="ChEBI" id="CHEBI:61978"/>
        <dbReference type="ChEBI" id="CHEBI:456216"/>
        <dbReference type="EC" id="2.7.12.1"/>
    </reaction>
</comment>
<dbReference type="Proteomes" id="UP001626550">
    <property type="component" value="Unassembled WGS sequence"/>
</dbReference>
<feature type="domain" description="Protein kinase" evidence="13">
    <location>
        <begin position="671"/>
        <end position="1006"/>
    </location>
</feature>
<feature type="region of interest" description="Disordered" evidence="12">
    <location>
        <begin position="1108"/>
        <end position="1150"/>
    </location>
</feature>
<comment type="similarity">
    <text evidence="1">Belongs to the protein kinase superfamily. CMGC Ser/Thr protein kinase family. MNB/DYRK subfamily.</text>
</comment>
<evidence type="ECO:0000313" key="14">
    <source>
        <dbReference type="EMBL" id="KAL3319696.1"/>
    </source>
</evidence>
<dbReference type="InterPro" id="IPR011009">
    <property type="entry name" value="Kinase-like_dom_sf"/>
</dbReference>
<dbReference type="InterPro" id="IPR000719">
    <property type="entry name" value="Prot_kinase_dom"/>
</dbReference>
<keyword evidence="4" id="KW-0808">Transferase</keyword>
<protein>
    <recommendedName>
        <fullName evidence="2">dual-specificity kinase</fullName>
        <ecNumber evidence="2">2.7.12.1</ecNumber>
    </recommendedName>
</protein>
<evidence type="ECO:0000256" key="7">
    <source>
        <dbReference type="ARBA" id="ARBA00022840"/>
    </source>
</evidence>
<comment type="caution">
    <text evidence="14">The sequence shown here is derived from an EMBL/GenBank/DDBJ whole genome shotgun (WGS) entry which is preliminary data.</text>
</comment>
<comment type="catalytic activity">
    <reaction evidence="8">
        <text>L-seryl-[protein] + ATP = O-phospho-L-seryl-[protein] + ADP + H(+)</text>
        <dbReference type="Rhea" id="RHEA:17989"/>
        <dbReference type="Rhea" id="RHEA-COMP:9863"/>
        <dbReference type="Rhea" id="RHEA-COMP:11604"/>
        <dbReference type="ChEBI" id="CHEBI:15378"/>
        <dbReference type="ChEBI" id="CHEBI:29999"/>
        <dbReference type="ChEBI" id="CHEBI:30616"/>
        <dbReference type="ChEBI" id="CHEBI:83421"/>
        <dbReference type="ChEBI" id="CHEBI:456216"/>
        <dbReference type="EC" id="2.7.12.1"/>
    </reaction>
</comment>
<evidence type="ECO:0000256" key="2">
    <source>
        <dbReference type="ARBA" id="ARBA00013203"/>
    </source>
</evidence>
<dbReference type="Pfam" id="PF00069">
    <property type="entry name" value="Pkinase"/>
    <property type="match status" value="1"/>
</dbReference>
<reference evidence="14 15" key="1">
    <citation type="submission" date="2024-11" db="EMBL/GenBank/DDBJ databases">
        <title>Adaptive evolution of stress response genes in parasites aligns with host niche diversity.</title>
        <authorList>
            <person name="Hahn C."/>
            <person name="Resl P."/>
        </authorList>
    </citation>
    <scope>NUCLEOTIDE SEQUENCE [LARGE SCALE GENOMIC DNA]</scope>
    <source>
        <strain evidence="14">EGGRZ-B1_66</strain>
        <tissue evidence="14">Body</tissue>
    </source>
</reference>
<dbReference type="EMBL" id="JBJKFK010000109">
    <property type="protein sequence ID" value="KAL3319696.1"/>
    <property type="molecule type" value="Genomic_DNA"/>
</dbReference>
<dbReference type="PANTHER" id="PTHR24058:SF28">
    <property type="entry name" value="SERINE_THREONINE-PROTEIN KINASE MINIBRAIN"/>
    <property type="match status" value="1"/>
</dbReference>
<evidence type="ECO:0000256" key="10">
    <source>
        <dbReference type="ARBA" id="ARBA00051680"/>
    </source>
</evidence>
<feature type="region of interest" description="Disordered" evidence="12">
    <location>
        <begin position="124"/>
        <end position="173"/>
    </location>
</feature>
<dbReference type="EC" id="2.7.12.1" evidence="2"/>
<dbReference type="InterPro" id="IPR050494">
    <property type="entry name" value="Ser_Thr_dual-spec_kinase"/>
</dbReference>
<dbReference type="PROSITE" id="PS00108">
    <property type="entry name" value="PROTEIN_KINASE_ST"/>
    <property type="match status" value="1"/>
</dbReference>
<dbReference type="SMART" id="SM00220">
    <property type="entry name" value="S_TKc"/>
    <property type="match status" value="1"/>
</dbReference>
<evidence type="ECO:0000259" key="13">
    <source>
        <dbReference type="PROSITE" id="PS50011"/>
    </source>
</evidence>